<dbReference type="GO" id="GO:0005739">
    <property type="term" value="C:mitochondrion"/>
    <property type="evidence" value="ECO:0007669"/>
    <property type="project" value="TreeGrafter"/>
</dbReference>
<comment type="pathway">
    <text evidence="11">Phospholipid metabolism; phosphatidylethanolamine biosynthesis.</text>
</comment>
<dbReference type="GO" id="GO:0004609">
    <property type="term" value="F:phosphatidylserine decarboxylase activity"/>
    <property type="evidence" value="ECO:0007669"/>
    <property type="project" value="UniProtKB-EC"/>
</dbReference>
<protein>
    <recommendedName>
        <fullName evidence="3">phosphatidylserine decarboxylase</fullName>
        <ecNumber evidence="3">4.1.1.65</ecNumber>
    </recommendedName>
</protein>
<evidence type="ECO:0000256" key="4">
    <source>
        <dbReference type="ARBA" id="ARBA00022516"/>
    </source>
</evidence>
<comment type="cofactor">
    <cofactor evidence="1">
        <name>pyruvate</name>
        <dbReference type="ChEBI" id="CHEBI:15361"/>
    </cofactor>
</comment>
<dbReference type="GO" id="GO:0006646">
    <property type="term" value="P:phosphatidylethanolamine biosynthetic process"/>
    <property type="evidence" value="ECO:0007669"/>
    <property type="project" value="UniProtKB-UniPathway"/>
</dbReference>
<keyword evidence="5" id="KW-0210">Decarboxylase</keyword>
<reference evidence="13" key="1">
    <citation type="journal article" date="2019" name="Nat. Commun.">
        <title>Expansion of phycobilisome linker gene families in mesophilic red algae.</title>
        <authorList>
            <person name="Lee J."/>
            <person name="Kim D."/>
            <person name="Bhattacharya D."/>
            <person name="Yoon H.S."/>
        </authorList>
    </citation>
    <scope>NUCLEOTIDE SEQUENCE [LARGE SCALE GENOMIC DNA]</scope>
    <source>
        <strain evidence="13">CCMP 1328</strain>
    </source>
</reference>
<dbReference type="OrthoDB" id="4330at2759"/>
<keyword evidence="9" id="KW-1208">Phospholipid metabolism</keyword>
<comment type="pathway">
    <text evidence="2">Lipid metabolism.</text>
</comment>
<evidence type="ECO:0000313" key="13">
    <source>
        <dbReference type="Proteomes" id="UP000324585"/>
    </source>
</evidence>
<keyword evidence="7" id="KW-0594">Phospholipid biosynthesis</keyword>
<accession>A0A5J4Z1F8</accession>
<evidence type="ECO:0000256" key="1">
    <source>
        <dbReference type="ARBA" id="ARBA00001928"/>
    </source>
</evidence>
<dbReference type="AlphaFoldDB" id="A0A5J4Z1F8"/>
<dbReference type="OMA" id="KDYHHYH"/>
<comment type="caution">
    <text evidence="12">The sequence shown here is derived from an EMBL/GenBank/DDBJ whole genome shotgun (WGS) entry which is preliminary data.</text>
</comment>
<keyword evidence="4" id="KW-0444">Lipid biosynthesis</keyword>
<dbReference type="UniPathway" id="UPA00558"/>
<name>A0A5J4Z1F8_PORPP</name>
<dbReference type="PANTHER" id="PTHR10067">
    <property type="entry name" value="PHOSPHATIDYLSERINE DECARBOXYLASE"/>
    <property type="match status" value="1"/>
</dbReference>
<dbReference type="PANTHER" id="PTHR10067:SF6">
    <property type="entry name" value="PHOSPHATIDYLSERINE DECARBOXYLASE PROENZYME, MITOCHONDRIAL"/>
    <property type="match status" value="1"/>
</dbReference>
<evidence type="ECO:0000256" key="2">
    <source>
        <dbReference type="ARBA" id="ARBA00005189"/>
    </source>
</evidence>
<evidence type="ECO:0000256" key="5">
    <source>
        <dbReference type="ARBA" id="ARBA00022793"/>
    </source>
</evidence>
<dbReference type="InterPro" id="IPR003817">
    <property type="entry name" value="PS_Dcarbxylase"/>
</dbReference>
<dbReference type="EMBL" id="VRMN01000002">
    <property type="protein sequence ID" value="KAA8497168.1"/>
    <property type="molecule type" value="Genomic_DNA"/>
</dbReference>
<evidence type="ECO:0000256" key="9">
    <source>
        <dbReference type="ARBA" id="ARBA00023264"/>
    </source>
</evidence>
<keyword evidence="8" id="KW-0456">Lyase</keyword>
<evidence type="ECO:0000256" key="3">
    <source>
        <dbReference type="ARBA" id="ARBA00012243"/>
    </source>
</evidence>
<dbReference type="Proteomes" id="UP000324585">
    <property type="component" value="Unassembled WGS sequence"/>
</dbReference>
<dbReference type="NCBIfam" id="TIGR00163">
    <property type="entry name" value="PS_decarb"/>
    <property type="match status" value="1"/>
</dbReference>
<evidence type="ECO:0000256" key="6">
    <source>
        <dbReference type="ARBA" id="ARBA00023098"/>
    </source>
</evidence>
<evidence type="ECO:0000256" key="10">
    <source>
        <dbReference type="ARBA" id="ARBA00023317"/>
    </source>
</evidence>
<evidence type="ECO:0000256" key="8">
    <source>
        <dbReference type="ARBA" id="ARBA00023239"/>
    </source>
</evidence>
<proteinExistence type="predicted"/>
<dbReference type="InterPro" id="IPR033177">
    <property type="entry name" value="PSD-B"/>
</dbReference>
<keyword evidence="10" id="KW-0670">Pyruvate</keyword>
<keyword evidence="13" id="KW-1185">Reference proteome</keyword>
<evidence type="ECO:0000256" key="7">
    <source>
        <dbReference type="ARBA" id="ARBA00023209"/>
    </source>
</evidence>
<gene>
    <name evidence="12" type="ORF">FVE85_0897</name>
</gene>
<sequence>MRFRRIASGAAVLSVLGVAGGAYTLKAAFPPLEDGCDFEALSGEPLSVGMYDFVTRQLPLRAVSRLWGTVNELPLPVPLRAPLYNSWCRTFDCDVDQAEKPLKEYANLQEFFGRALKPGLRPTDTAPDAVVSPCDGRVLTCGPVGAFGKLHQVKGFTYDLRDFLGVEGPHEKLALSAVNVYDESDKNRKDAALSKQRSSNQLFQMVLYLAPGDYHNFHSPVDDWQLTKVRHVVGELLSVNPAVARRIPNLFVLNERIVLLGEWGEERRRFFSMTAVGATNVGSIRMFFPTKFPIKTNRVGAKRHKIHEEKFLGKDATIRFDRGDLVGGFRLGSSIVLVFEAPEDFHFLVRPGDRVLCGQKVGQFHH</sequence>
<dbReference type="EC" id="4.1.1.65" evidence="3"/>
<dbReference type="Pfam" id="PF02666">
    <property type="entry name" value="PS_Dcarbxylase"/>
    <property type="match status" value="1"/>
</dbReference>
<keyword evidence="6" id="KW-0443">Lipid metabolism</keyword>
<organism evidence="12 13">
    <name type="scientific">Porphyridium purpureum</name>
    <name type="common">Red alga</name>
    <name type="synonym">Porphyridium cruentum</name>
    <dbReference type="NCBI Taxonomy" id="35688"/>
    <lineage>
        <taxon>Eukaryota</taxon>
        <taxon>Rhodophyta</taxon>
        <taxon>Bangiophyceae</taxon>
        <taxon>Porphyridiales</taxon>
        <taxon>Porphyridiaceae</taxon>
        <taxon>Porphyridium</taxon>
    </lineage>
</organism>
<evidence type="ECO:0000256" key="11">
    <source>
        <dbReference type="ARBA" id="ARBA00024326"/>
    </source>
</evidence>
<evidence type="ECO:0000313" key="12">
    <source>
        <dbReference type="EMBL" id="KAA8497168.1"/>
    </source>
</evidence>